<protein>
    <recommendedName>
        <fullName evidence="6">Prolyl endopeptidase</fullName>
        <ecNumber evidence="6">3.4.21.-</ecNumber>
    </recommendedName>
</protein>
<evidence type="ECO:0000256" key="3">
    <source>
        <dbReference type="ARBA" id="ARBA00022801"/>
    </source>
</evidence>
<dbReference type="PANTHER" id="PTHR11757">
    <property type="entry name" value="PROTEASE FAMILY S9A OLIGOPEPTIDASE"/>
    <property type="match status" value="1"/>
</dbReference>
<reference evidence="10" key="1">
    <citation type="submission" date="2021-01" db="EMBL/GenBank/DDBJ databases">
        <authorList>
            <person name="Eckstrom K.M.E."/>
        </authorList>
    </citation>
    <scope>NUCLEOTIDE SEQUENCE</scope>
    <source>
        <strain evidence="10">UVCC 0001</strain>
    </source>
</reference>
<comment type="similarity">
    <text evidence="1 6">Belongs to the peptidase S9A family.</text>
</comment>
<dbReference type="InterPro" id="IPR051543">
    <property type="entry name" value="Serine_Peptidase_S9A"/>
</dbReference>
<comment type="function">
    <text evidence="5">Serine peptidase whose precise substrate specificity remains unclear. Does not cleave peptides after a arginine or lysine residue. Regulates trans-Golgi network morphology and sorting by regulating the membrane binding of the AP-1 complex. May play a role in the regulation of synaptic vesicle exocytosis.</text>
</comment>
<dbReference type="Gene3D" id="2.130.10.120">
    <property type="entry name" value="Prolyl oligopeptidase, N-terminal domain"/>
    <property type="match status" value="1"/>
</dbReference>
<keyword evidence="4 6" id="KW-0720">Serine protease</keyword>
<evidence type="ECO:0000256" key="7">
    <source>
        <dbReference type="SAM" id="MobiDB-lite"/>
    </source>
</evidence>
<keyword evidence="3 6" id="KW-0378">Hydrolase</keyword>
<evidence type="ECO:0000313" key="11">
    <source>
        <dbReference type="Proteomes" id="UP001255856"/>
    </source>
</evidence>
<dbReference type="EMBL" id="JASFZW010000004">
    <property type="protein sequence ID" value="KAK2078484.1"/>
    <property type="molecule type" value="Genomic_DNA"/>
</dbReference>
<feature type="domain" description="Peptidase S9 prolyl oligopeptidase catalytic" evidence="8">
    <location>
        <begin position="578"/>
        <end position="797"/>
    </location>
</feature>
<accession>A0AAD9IHA1</accession>
<proteinExistence type="inferred from homology"/>
<dbReference type="PRINTS" id="PR00862">
    <property type="entry name" value="PROLIGOPTASE"/>
</dbReference>
<dbReference type="GO" id="GO:0006508">
    <property type="term" value="P:proteolysis"/>
    <property type="evidence" value="ECO:0007669"/>
    <property type="project" value="UniProtKB-KW"/>
</dbReference>
<dbReference type="Gene3D" id="3.40.50.1820">
    <property type="entry name" value="alpha/beta hydrolase"/>
    <property type="match status" value="1"/>
</dbReference>
<dbReference type="Pfam" id="PF02897">
    <property type="entry name" value="Peptidase_S9_N"/>
    <property type="match status" value="1"/>
</dbReference>
<dbReference type="AlphaFoldDB" id="A0AAD9IHA1"/>
<evidence type="ECO:0000256" key="1">
    <source>
        <dbReference type="ARBA" id="ARBA00005228"/>
    </source>
</evidence>
<evidence type="ECO:0000256" key="5">
    <source>
        <dbReference type="ARBA" id="ARBA00045448"/>
    </source>
</evidence>
<dbReference type="Pfam" id="PF00326">
    <property type="entry name" value="Peptidase_S9"/>
    <property type="match status" value="1"/>
</dbReference>
<keyword evidence="2 6" id="KW-0645">Protease</keyword>
<dbReference type="InterPro" id="IPR023302">
    <property type="entry name" value="Pept_S9A_N"/>
</dbReference>
<dbReference type="InterPro" id="IPR029058">
    <property type="entry name" value="AB_hydrolase_fold"/>
</dbReference>
<sequence>MVRGAVVLGASAALAAGIVLARRLHPRYGLNKLINGNLGLFEPSQRRTLRILASKPSSKYLLQHWPRPGVRDGEKRAFVAALCSSASEGPTETVEDLREALLEAPVAARKPHELVTHGDVRVDDYYWLRDDDRKDPRVLEHLKAETAYARAMLADTDALQERLYKEMRGRIQEADEGVPVRHGPFQYYRRTLEGKQYSVHCRRRLGPDASPEPSEADTLDQSQPEEILLDENEEAKRHSFYMVGGFEVSPNHKLLAYAVDTVGGEKFTLHVKDLQTGKELLSRPIPDTAGNLAWANDNATLFYVTKDELDRPFKVWRHQIGSDPTSDVCVFHEEDEGFYVGLGRSRDDRFLYISAGSAVTSDQRYLPADAPLGEWRLILPREHEVEYSASARGDTFVVTLRDADRPNSEVLLVPIAGADGAAPPRVLLPHRPDVKVEAVSVSAGHLVSFERREGLQQAIELGDGEPVALEEPAYELGPGAQGDFASPVLRLVYSSLKTPVTTLDVNLRTGARRVKKVQPVLGGFDAAKYATERLWAEAADGARVPISLVYRRDLARLDGSDPLLLDGYGSYEASNDPDFRSTRLPLLDRGVTFAIAHIRGGGEMGRRWYESGKYLNKKKTFEDFIACAERLVEGRYTSPDRLCIEGRSAGGLTMGAVVNMRPDLFKAAIMGVPFVDCLTTMLDPVREWAGWVAIEWEEWGNPSDPVYYEYMKSYSPVDNIHAADYPHILVTAGLHDPRVGYWEPAKFVAKLRLARTNPSKLLLFKCDMGAGHFSQSGRFDRLKERALEIAFLLKVLGLKGRAPA</sequence>
<dbReference type="PANTHER" id="PTHR11757:SF19">
    <property type="entry name" value="PROLYL ENDOPEPTIDASE-LIKE"/>
    <property type="match status" value="1"/>
</dbReference>
<evidence type="ECO:0000259" key="9">
    <source>
        <dbReference type="Pfam" id="PF02897"/>
    </source>
</evidence>
<dbReference type="SUPFAM" id="SSF53474">
    <property type="entry name" value="alpha/beta-Hydrolases"/>
    <property type="match status" value="1"/>
</dbReference>
<dbReference type="Proteomes" id="UP001255856">
    <property type="component" value="Unassembled WGS sequence"/>
</dbReference>
<dbReference type="GO" id="GO:0004252">
    <property type="term" value="F:serine-type endopeptidase activity"/>
    <property type="evidence" value="ECO:0007669"/>
    <property type="project" value="UniProtKB-UniRule"/>
</dbReference>
<keyword evidence="11" id="KW-1185">Reference proteome</keyword>
<evidence type="ECO:0000256" key="6">
    <source>
        <dbReference type="RuleBase" id="RU368024"/>
    </source>
</evidence>
<dbReference type="InterPro" id="IPR001375">
    <property type="entry name" value="Peptidase_S9_cat"/>
</dbReference>
<gene>
    <name evidence="10" type="ORF">QBZ16_003324</name>
</gene>
<feature type="domain" description="Peptidase S9A N-terminal" evidence="9">
    <location>
        <begin position="105"/>
        <end position="517"/>
    </location>
</feature>
<evidence type="ECO:0000256" key="2">
    <source>
        <dbReference type="ARBA" id="ARBA00022670"/>
    </source>
</evidence>
<comment type="caution">
    <text evidence="10">The sequence shown here is derived from an EMBL/GenBank/DDBJ whole genome shotgun (WGS) entry which is preliminary data.</text>
</comment>
<evidence type="ECO:0000313" key="10">
    <source>
        <dbReference type="EMBL" id="KAK2078484.1"/>
    </source>
</evidence>
<evidence type="ECO:0000259" key="8">
    <source>
        <dbReference type="Pfam" id="PF00326"/>
    </source>
</evidence>
<organism evidence="10 11">
    <name type="scientific">Prototheca wickerhamii</name>
    <dbReference type="NCBI Taxonomy" id="3111"/>
    <lineage>
        <taxon>Eukaryota</taxon>
        <taxon>Viridiplantae</taxon>
        <taxon>Chlorophyta</taxon>
        <taxon>core chlorophytes</taxon>
        <taxon>Trebouxiophyceae</taxon>
        <taxon>Chlorellales</taxon>
        <taxon>Chlorellaceae</taxon>
        <taxon>Prototheca</taxon>
    </lineage>
</organism>
<feature type="region of interest" description="Disordered" evidence="7">
    <location>
        <begin position="203"/>
        <end position="222"/>
    </location>
</feature>
<evidence type="ECO:0000256" key="4">
    <source>
        <dbReference type="ARBA" id="ARBA00022825"/>
    </source>
</evidence>
<dbReference type="SUPFAM" id="SSF50993">
    <property type="entry name" value="Peptidase/esterase 'gauge' domain"/>
    <property type="match status" value="1"/>
</dbReference>
<dbReference type="EC" id="3.4.21.-" evidence="6"/>
<name>A0AAD9IHA1_PROWI</name>
<dbReference type="InterPro" id="IPR002470">
    <property type="entry name" value="Peptidase_S9A"/>
</dbReference>